<organism evidence="7 8">
    <name type="scientific">Phialemonium atrogriseum</name>
    <dbReference type="NCBI Taxonomy" id="1093897"/>
    <lineage>
        <taxon>Eukaryota</taxon>
        <taxon>Fungi</taxon>
        <taxon>Dikarya</taxon>
        <taxon>Ascomycota</taxon>
        <taxon>Pezizomycotina</taxon>
        <taxon>Sordariomycetes</taxon>
        <taxon>Sordariomycetidae</taxon>
        <taxon>Cephalothecales</taxon>
        <taxon>Cephalothecaceae</taxon>
        <taxon>Phialemonium</taxon>
    </lineage>
</organism>
<keyword evidence="3" id="KW-0479">Metal-binding</keyword>
<keyword evidence="8" id="KW-1185">Reference proteome</keyword>
<dbReference type="InterPro" id="IPR047146">
    <property type="entry name" value="Cyt_P450_E_CYP52_fungi"/>
</dbReference>
<dbReference type="GO" id="GO:0016705">
    <property type="term" value="F:oxidoreductase activity, acting on paired donors, with incorporation or reduction of molecular oxygen"/>
    <property type="evidence" value="ECO:0007669"/>
    <property type="project" value="InterPro"/>
</dbReference>
<evidence type="ECO:0000256" key="2">
    <source>
        <dbReference type="ARBA" id="ARBA00010617"/>
    </source>
</evidence>
<dbReference type="Proteomes" id="UP001244011">
    <property type="component" value="Unassembled WGS sequence"/>
</dbReference>
<evidence type="ECO:0000256" key="4">
    <source>
        <dbReference type="ARBA" id="ARBA00023002"/>
    </source>
</evidence>
<dbReference type="Gene3D" id="1.10.630.10">
    <property type="entry name" value="Cytochrome P450"/>
    <property type="match status" value="1"/>
</dbReference>
<comment type="cofactor">
    <cofactor evidence="1">
        <name>heme</name>
        <dbReference type="ChEBI" id="CHEBI:30413"/>
    </cofactor>
</comment>
<sequence length="99" mass="11260">MRLFPVAPLTFCQARCGTILPHGGGPDDKLPVAVRKGELIGMLQYVMNRQEDIWGPRVEDFRPTRWDGEKLGWHCIPFSGGTRIYMGQQFALNEELVSR</sequence>
<dbReference type="SUPFAM" id="SSF48264">
    <property type="entry name" value="Cytochrome P450"/>
    <property type="match status" value="1"/>
</dbReference>
<evidence type="ECO:0000313" key="8">
    <source>
        <dbReference type="Proteomes" id="UP001244011"/>
    </source>
</evidence>
<gene>
    <name evidence="7" type="ORF">QBC33DRAFT_548856</name>
</gene>
<protein>
    <submittedName>
        <fullName evidence="7">Cytochrome P450</fullName>
    </submittedName>
</protein>
<evidence type="ECO:0000256" key="6">
    <source>
        <dbReference type="ARBA" id="ARBA00023033"/>
    </source>
</evidence>
<dbReference type="PANTHER" id="PTHR24287">
    <property type="entry name" value="P450, PUTATIVE (EUROFUNG)-RELATED"/>
    <property type="match status" value="1"/>
</dbReference>
<dbReference type="GO" id="GO:0004497">
    <property type="term" value="F:monooxygenase activity"/>
    <property type="evidence" value="ECO:0007669"/>
    <property type="project" value="UniProtKB-KW"/>
</dbReference>
<evidence type="ECO:0000256" key="5">
    <source>
        <dbReference type="ARBA" id="ARBA00023004"/>
    </source>
</evidence>
<comment type="similarity">
    <text evidence="2">Belongs to the cytochrome P450 family.</text>
</comment>
<accession>A0AAJ0BSW4</accession>
<comment type="caution">
    <text evidence="7">The sequence shown here is derived from an EMBL/GenBank/DDBJ whole genome shotgun (WGS) entry which is preliminary data.</text>
</comment>
<dbReference type="AlphaFoldDB" id="A0AAJ0BSW4"/>
<keyword evidence="4" id="KW-0560">Oxidoreductase</keyword>
<keyword evidence="5" id="KW-0408">Iron</keyword>
<reference evidence="7" key="1">
    <citation type="submission" date="2023-06" db="EMBL/GenBank/DDBJ databases">
        <title>Genome-scale phylogeny and comparative genomics of the fungal order Sordariales.</title>
        <authorList>
            <consortium name="Lawrence Berkeley National Laboratory"/>
            <person name="Hensen N."/>
            <person name="Bonometti L."/>
            <person name="Westerberg I."/>
            <person name="Brannstrom I.O."/>
            <person name="Guillou S."/>
            <person name="Cros-Aarteil S."/>
            <person name="Calhoun S."/>
            <person name="Haridas S."/>
            <person name="Kuo A."/>
            <person name="Mondo S."/>
            <person name="Pangilinan J."/>
            <person name="Riley R."/>
            <person name="Labutti K."/>
            <person name="Andreopoulos B."/>
            <person name="Lipzen A."/>
            <person name="Chen C."/>
            <person name="Yanf M."/>
            <person name="Daum C."/>
            <person name="Ng V."/>
            <person name="Clum A."/>
            <person name="Steindorff A."/>
            <person name="Ohm R."/>
            <person name="Martin F."/>
            <person name="Silar P."/>
            <person name="Natvig D."/>
            <person name="Lalanne C."/>
            <person name="Gautier V."/>
            <person name="Ament-Velasquez S.L."/>
            <person name="Kruys A."/>
            <person name="Hutchinson M.I."/>
            <person name="Powell A.J."/>
            <person name="Barry K."/>
            <person name="Miller A.N."/>
            <person name="Grigoriev I.V."/>
            <person name="Debuchy R."/>
            <person name="Gladieux P."/>
            <person name="Thoren M.H."/>
            <person name="Johannesson H."/>
        </authorList>
    </citation>
    <scope>NUCLEOTIDE SEQUENCE</scope>
    <source>
        <strain evidence="7">8032-3</strain>
    </source>
</reference>
<dbReference type="GO" id="GO:0005506">
    <property type="term" value="F:iron ion binding"/>
    <property type="evidence" value="ECO:0007669"/>
    <property type="project" value="InterPro"/>
</dbReference>
<dbReference type="GO" id="GO:0020037">
    <property type="term" value="F:heme binding"/>
    <property type="evidence" value="ECO:0007669"/>
    <property type="project" value="InterPro"/>
</dbReference>
<dbReference type="EMBL" id="MU839025">
    <property type="protein sequence ID" value="KAK1763636.1"/>
    <property type="molecule type" value="Genomic_DNA"/>
</dbReference>
<dbReference type="Pfam" id="PF00067">
    <property type="entry name" value="p450"/>
    <property type="match status" value="1"/>
</dbReference>
<dbReference type="RefSeq" id="XP_060279849.1">
    <property type="nucleotide sequence ID" value="XM_060428904.1"/>
</dbReference>
<evidence type="ECO:0000256" key="1">
    <source>
        <dbReference type="ARBA" id="ARBA00001971"/>
    </source>
</evidence>
<evidence type="ECO:0000256" key="3">
    <source>
        <dbReference type="ARBA" id="ARBA00022723"/>
    </source>
</evidence>
<dbReference type="GeneID" id="85312091"/>
<dbReference type="PANTHER" id="PTHR24287:SF18">
    <property type="entry name" value="CYTOCHROME P450 MONOOXYGENASE APDE-RELATED"/>
    <property type="match status" value="1"/>
</dbReference>
<keyword evidence="6" id="KW-0503">Monooxygenase</keyword>
<name>A0AAJ0BSW4_9PEZI</name>
<dbReference type="InterPro" id="IPR036396">
    <property type="entry name" value="Cyt_P450_sf"/>
</dbReference>
<proteinExistence type="inferred from homology"/>
<dbReference type="InterPro" id="IPR001128">
    <property type="entry name" value="Cyt_P450"/>
</dbReference>
<evidence type="ECO:0000313" key="7">
    <source>
        <dbReference type="EMBL" id="KAK1763636.1"/>
    </source>
</evidence>